<dbReference type="RefSeq" id="WP_185661906.1">
    <property type="nucleotide sequence ID" value="NZ_CAWPOO010000013.1"/>
</dbReference>
<accession>A0A7X1B9A7</accession>
<dbReference type="Proteomes" id="UP000526501">
    <property type="component" value="Unassembled WGS sequence"/>
</dbReference>
<dbReference type="AlphaFoldDB" id="A0A7X1B9A7"/>
<name>A0A7X1B9A7_9BACT</name>
<evidence type="ECO:0000313" key="1">
    <source>
        <dbReference type="EMBL" id="MBC2608051.1"/>
    </source>
</evidence>
<comment type="caution">
    <text evidence="1">The sequence shown here is derived from an EMBL/GenBank/DDBJ whole genome shotgun (WGS) entry which is preliminary data.</text>
</comment>
<protein>
    <submittedName>
        <fullName evidence="1">Uncharacterized protein</fullName>
    </submittedName>
</protein>
<proteinExistence type="predicted"/>
<evidence type="ECO:0000313" key="2">
    <source>
        <dbReference type="Proteomes" id="UP000526501"/>
    </source>
</evidence>
<dbReference type="EMBL" id="JACHVC010000013">
    <property type="protein sequence ID" value="MBC2608051.1"/>
    <property type="molecule type" value="Genomic_DNA"/>
</dbReference>
<organism evidence="1 2">
    <name type="scientific">Pelagicoccus albus</name>
    <dbReference type="NCBI Taxonomy" id="415222"/>
    <lineage>
        <taxon>Bacteria</taxon>
        <taxon>Pseudomonadati</taxon>
        <taxon>Verrucomicrobiota</taxon>
        <taxon>Opitutia</taxon>
        <taxon>Puniceicoccales</taxon>
        <taxon>Pelagicoccaceae</taxon>
        <taxon>Pelagicoccus</taxon>
    </lineage>
</organism>
<sequence length="60" mass="6941">MKLIELQKTRVHHAYPPTRYQLWAKIKMSDTPIFEGRKTNGIIPANNGILGNFDITLLFE</sequence>
<gene>
    <name evidence="1" type="ORF">H5P27_18500</name>
</gene>
<keyword evidence="2" id="KW-1185">Reference proteome</keyword>
<reference evidence="1 2" key="1">
    <citation type="submission" date="2020-07" db="EMBL/GenBank/DDBJ databases">
        <authorList>
            <person name="Feng X."/>
        </authorList>
    </citation>
    <scope>NUCLEOTIDE SEQUENCE [LARGE SCALE GENOMIC DNA]</scope>
    <source>
        <strain evidence="1 2">JCM23202</strain>
    </source>
</reference>